<evidence type="ECO:0008006" key="4">
    <source>
        <dbReference type="Google" id="ProtNLM"/>
    </source>
</evidence>
<dbReference type="AlphaFoldDB" id="A0AAN7SNQ1"/>
<organism evidence="2 3">
    <name type="scientific">Aquatica leii</name>
    <dbReference type="NCBI Taxonomy" id="1421715"/>
    <lineage>
        <taxon>Eukaryota</taxon>
        <taxon>Metazoa</taxon>
        <taxon>Ecdysozoa</taxon>
        <taxon>Arthropoda</taxon>
        <taxon>Hexapoda</taxon>
        <taxon>Insecta</taxon>
        <taxon>Pterygota</taxon>
        <taxon>Neoptera</taxon>
        <taxon>Endopterygota</taxon>
        <taxon>Coleoptera</taxon>
        <taxon>Polyphaga</taxon>
        <taxon>Elateriformia</taxon>
        <taxon>Elateroidea</taxon>
        <taxon>Lampyridae</taxon>
        <taxon>Luciolinae</taxon>
        <taxon>Aquatica</taxon>
    </lineage>
</organism>
<dbReference type="EMBL" id="JARPUR010000006">
    <property type="protein sequence ID" value="KAK4874020.1"/>
    <property type="molecule type" value="Genomic_DNA"/>
</dbReference>
<dbReference type="Proteomes" id="UP001353858">
    <property type="component" value="Unassembled WGS sequence"/>
</dbReference>
<feature type="region of interest" description="Disordered" evidence="1">
    <location>
        <begin position="48"/>
        <end position="76"/>
    </location>
</feature>
<gene>
    <name evidence="2" type="ORF">RN001_013380</name>
</gene>
<protein>
    <recommendedName>
        <fullName evidence="4">PiggyBac transposable element-derived protein 4 C-terminal zinc-ribbon domain-containing protein</fullName>
    </recommendedName>
</protein>
<feature type="compositionally biased region" description="Basic and acidic residues" evidence="1">
    <location>
        <begin position="10"/>
        <end position="19"/>
    </location>
</feature>
<evidence type="ECO:0000256" key="1">
    <source>
        <dbReference type="SAM" id="MobiDB-lite"/>
    </source>
</evidence>
<feature type="region of interest" description="Disordered" evidence="1">
    <location>
        <begin position="1"/>
        <end position="21"/>
    </location>
</feature>
<keyword evidence="3" id="KW-1185">Reference proteome</keyword>
<evidence type="ECO:0000313" key="2">
    <source>
        <dbReference type="EMBL" id="KAK4874020.1"/>
    </source>
</evidence>
<proteinExistence type="predicted"/>
<feature type="compositionally biased region" description="Basic and acidic residues" evidence="1">
    <location>
        <begin position="48"/>
        <end position="74"/>
    </location>
</feature>
<accession>A0AAN7SNQ1</accession>
<comment type="caution">
    <text evidence="2">The sequence shown here is derived from an EMBL/GenBank/DDBJ whole genome shotgun (WGS) entry which is preliminary data.</text>
</comment>
<reference evidence="3" key="1">
    <citation type="submission" date="2023-01" db="EMBL/GenBank/DDBJ databases">
        <title>Key to firefly adult light organ development and bioluminescence: homeobox transcription factors regulate luciferase expression and transportation to peroxisome.</title>
        <authorList>
            <person name="Fu X."/>
        </authorList>
    </citation>
    <scope>NUCLEOTIDE SEQUENCE [LARGE SCALE GENOMIC DNA]</scope>
</reference>
<dbReference type="PANTHER" id="PTHR47272">
    <property type="entry name" value="DDE_TNP_1_7 DOMAIN-CONTAINING PROTEIN"/>
    <property type="match status" value="1"/>
</dbReference>
<sequence>MRKTKSGIRNTEENEDKMNITKPIYPMISEIGKPSTIPQSTVRPKLLRRNEENRPIPEVQHVKVDHMPHLDNNKKGKRCKYPTCNKKTHFYCDKCSVHLCIKKERNCFVTFHRK</sequence>
<name>A0AAN7SNQ1_9COLE</name>
<evidence type="ECO:0000313" key="3">
    <source>
        <dbReference type="Proteomes" id="UP001353858"/>
    </source>
</evidence>
<dbReference type="PANTHER" id="PTHR47272:SF1">
    <property type="entry name" value="PIGGYBAC TRANSPOSABLE ELEMENT-DERIVED PROTEIN 3-LIKE"/>
    <property type="match status" value="1"/>
</dbReference>